<proteinExistence type="predicted"/>
<dbReference type="KEGG" id="talb:FTW19_09445"/>
<feature type="domain" description="AMP-dependent synthetase/ligase" evidence="3">
    <location>
        <begin position="34"/>
        <end position="381"/>
    </location>
</feature>
<dbReference type="GO" id="GO:0016020">
    <property type="term" value="C:membrane"/>
    <property type="evidence" value="ECO:0007669"/>
    <property type="project" value="TreeGrafter"/>
</dbReference>
<evidence type="ECO:0000259" key="3">
    <source>
        <dbReference type="Pfam" id="PF00501"/>
    </source>
</evidence>
<dbReference type="RefSeq" id="WP_147647390.1">
    <property type="nucleotide sequence ID" value="NZ_CP042806.1"/>
</dbReference>
<reference evidence="4 5" key="1">
    <citation type="submission" date="2019-08" db="EMBL/GenBank/DDBJ databases">
        <title>Complete genome sequence of Terriglobus albidus strain ORNL.</title>
        <authorList>
            <person name="Podar M."/>
        </authorList>
    </citation>
    <scope>NUCLEOTIDE SEQUENCE [LARGE SCALE GENOMIC DNA]</scope>
    <source>
        <strain evidence="4 5">ORNL</strain>
    </source>
</reference>
<dbReference type="Gene3D" id="3.40.50.12780">
    <property type="entry name" value="N-terminal domain of ligase-like"/>
    <property type="match status" value="1"/>
</dbReference>
<sequence length="563" mass="62668">MAQFGDDLLPLGRAYHWEHVRASEVYLVQPVNGGSIRTWTWQQTMDEARRIAAFLRAQDWEPGARVATLARNSAWWIIAELGTWMAGMVTVPLYPSLRAESIRALLQHADVRACFLGAVDDIEAMQQGVPAGVLRIAMPNAAPEVLRGSDRRWDKILTEYEPILDSPTRGADALATIIYASSTNGDPRGVMHRFSLFPQMGSTIASLANMDSNERFISYLPLAHIAERGAIEATSLHIGCTVYFTAGQKSLLADLKRARPTLFFSVPRLYLHLRQGVLERVPQPWLNRLLRIPIFSSYVKRQILRQLGLEHVRFAASGAAPLSSEVLAWFRSVGLALVEGYGLTETGITHAPRPDNFRMGYVGPALPGVEVRIGPDEEIQMRSAMNMIGYYRNEETTRESFTEDGFFRTGDKGEMAPDGQLKIIGRIKDQFKTSNGKYVSPAPIEKRFAIHTALEATCVMGNGRAHPFALSVLSAEARRQCESGGLNGELRQALERLLADINAELDPHERISFIALVDGPWDIASGLITPTLKLKRNAIEKRYASHVDEWIAMQKPVLWARGL</sequence>
<dbReference type="Pfam" id="PF23562">
    <property type="entry name" value="AMP-binding_C_3"/>
    <property type="match status" value="1"/>
</dbReference>
<keyword evidence="2" id="KW-0067">ATP-binding</keyword>
<gene>
    <name evidence="4" type="ORF">FTW19_09445</name>
</gene>
<dbReference type="OrthoDB" id="9803968at2"/>
<dbReference type="AlphaFoldDB" id="A0A5B9EBX0"/>
<dbReference type="GO" id="GO:0005524">
    <property type="term" value="F:ATP binding"/>
    <property type="evidence" value="ECO:0007669"/>
    <property type="project" value="UniProtKB-KW"/>
</dbReference>
<evidence type="ECO:0000313" key="5">
    <source>
        <dbReference type="Proteomes" id="UP000321820"/>
    </source>
</evidence>
<accession>A0A5B9EBX0</accession>
<dbReference type="InterPro" id="IPR000873">
    <property type="entry name" value="AMP-dep_synth/lig_dom"/>
</dbReference>
<dbReference type="PANTHER" id="PTHR43272:SF33">
    <property type="entry name" value="AMP-BINDING DOMAIN-CONTAINING PROTEIN-RELATED"/>
    <property type="match status" value="1"/>
</dbReference>
<keyword evidence="5" id="KW-1185">Reference proteome</keyword>
<dbReference type="InterPro" id="IPR042099">
    <property type="entry name" value="ANL_N_sf"/>
</dbReference>
<dbReference type="PANTHER" id="PTHR43272">
    <property type="entry name" value="LONG-CHAIN-FATTY-ACID--COA LIGASE"/>
    <property type="match status" value="1"/>
</dbReference>
<dbReference type="GO" id="GO:0004467">
    <property type="term" value="F:long-chain fatty acid-CoA ligase activity"/>
    <property type="evidence" value="ECO:0007669"/>
    <property type="project" value="TreeGrafter"/>
</dbReference>
<dbReference type="SUPFAM" id="SSF56801">
    <property type="entry name" value="Acetyl-CoA synthetase-like"/>
    <property type="match status" value="1"/>
</dbReference>
<name>A0A5B9EBX0_9BACT</name>
<dbReference type="Pfam" id="PF00501">
    <property type="entry name" value="AMP-binding"/>
    <property type="match status" value="1"/>
</dbReference>
<dbReference type="EMBL" id="CP042806">
    <property type="protein sequence ID" value="QEE28200.1"/>
    <property type="molecule type" value="Genomic_DNA"/>
</dbReference>
<evidence type="ECO:0000313" key="4">
    <source>
        <dbReference type="EMBL" id="QEE28200.1"/>
    </source>
</evidence>
<organism evidence="4 5">
    <name type="scientific">Terriglobus albidus</name>
    <dbReference type="NCBI Taxonomy" id="1592106"/>
    <lineage>
        <taxon>Bacteria</taxon>
        <taxon>Pseudomonadati</taxon>
        <taxon>Acidobacteriota</taxon>
        <taxon>Terriglobia</taxon>
        <taxon>Terriglobales</taxon>
        <taxon>Acidobacteriaceae</taxon>
        <taxon>Terriglobus</taxon>
    </lineage>
</organism>
<evidence type="ECO:0000256" key="2">
    <source>
        <dbReference type="ARBA" id="ARBA00022840"/>
    </source>
</evidence>
<keyword evidence="1" id="KW-0547">Nucleotide-binding</keyword>
<evidence type="ECO:0000256" key="1">
    <source>
        <dbReference type="ARBA" id="ARBA00022741"/>
    </source>
</evidence>
<protein>
    <submittedName>
        <fullName evidence="4">AMP-binding protein</fullName>
    </submittedName>
</protein>
<dbReference type="Proteomes" id="UP000321820">
    <property type="component" value="Chromosome"/>
</dbReference>